<gene>
    <name evidence="4" type="ORF">L211DRAFT_860365</name>
</gene>
<dbReference type="AlphaFoldDB" id="A0A3N4LYN0"/>
<keyword evidence="1" id="KW-0813">Transport</keyword>
<dbReference type="Proteomes" id="UP000267821">
    <property type="component" value="Unassembled WGS sequence"/>
</dbReference>
<reference evidence="4 5" key="1">
    <citation type="journal article" date="2018" name="Nat. Ecol. Evol.">
        <title>Pezizomycetes genomes reveal the molecular basis of ectomycorrhizal truffle lifestyle.</title>
        <authorList>
            <person name="Murat C."/>
            <person name="Payen T."/>
            <person name="Noel B."/>
            <person name="Kuo A."/>
            <person name="Morin E."/>
            <person name="Chen J."/>
            <person name="Kohler A."/>
            <person name="Krizsan K."/>
            <person name="Balestrini R."/>
            <person name="Da Silva C."/>
            <person name="Montanini B."/>
            <person name="Hainaut M."/>
            <person name="Levati E."/>
            <person name="Barry K.W."/>
            <person name="Belfiori B."/>
            <person name="Cichocki N."/>
            <person name="Clum A."/>
            <person name="Dockter R.B."/>
            <person name="Fauchery L."/>
            <person name="Guy J."/>
            <person name="Iotti M."/>
            <person name="Le Tacon F."/>
            <person name="Lindquist E.A."/>
            <person name="Lipzen A."/>
            <person name="Malagnac F."/>
            <person name="Mello A."/>
            <person name="Molinier V."/>
            <person name="Miyauchi S."/>
            <person name="Poulain J."/>
            <person name="Riccioni C."/>
            <person name="Rubini A."/>
            <person name="Sitrit Y."/>
            <person name="Splivallo R."/>
            <person name="Traeger S."/>
            <person name="Wang M."/>
            <person name="Zifcakova L."/>
            <person name="Wipf D."/>
            <person name="Zambonelli A."/>
            <person name="Paolocci F."/>
            <person name="Nowrousian M."/>
            <person name="Ottonello S."/>
            <person name="Baldrian P."/>
            <person name="Spatafora J.W."/>
            <person name="Henrissat B."/>
            <person name="Nagy L.G."/>
            <person name="Aury J.M."/>
            <person name="Wincker P."/>
            <person name="Grigoriev I.V."/>
            <person name="Bonfante P."/>
            <person name="Martin F.M."/>
        </authorList>
    </citation>
    <scope>NUCLEOTIDE SEQUENCE [LARGE SCALE GENOMIC DNA]</scope>
    <source>
        <strain evidence="4 5">ATCC MYA-4762</strain>
    </source>
</reference>
<organism evidence="4 5">
    <name type="scientific">Terfezia boudieri ATCC MYA-4762</name>
    <dbReference type="NCBI Taxonomy" id="1051890"/>
    <lineage>
        <taxon>Eukaryota</taxon>
        <taxon>Fungi</taxon>
        <taxon>Dikarya</taxon>
        <taxon>Ascomycota</taxon>
        <taxon>Pezizomycotina</taxon>
        <taxon>Pezizomycetes</taxon>
        <taxon>Pezizales</taxon>
        <taxon>Pezizaceae</taxon>
        <taxon>Terfezia</taxon>
    </lineage>
</organism>
<feature type="domain" description="ATPase F1/V1/A1 complex alpha/beta subunit N-terminal" evidence="3">
    <location>
        <begin position="20"/>
        <end position="83"/>
    </location>
</feature>
<dbReference type="EMBL" id="ML121530">
    <property type="protein sequence ID" value="RPB28003.1"/>
    <property type="molecule type" value="Genomic_DNA"/>
</dbReference>
<accession>A0A3N4LYN0</accession>
<dbReference type="CDD" id="cd18118">
    <property type="entry name" value="ATP-synt_V_A-type_beta_N"/>
    <property type="match status" value="1"/>
</dbReference>
<dbReference type="InterPro" id="IPR022879">
    <property type="entry name" value="V-ATPase_su_B/beta"/>
</dbReference>
<keyword evidence="5" id="KW-1185">Reference proteome</keyword>
<keyword evidence="2" id="KW-0406">Ion transport</keyword>
<dbReference type="GO" id="GO:0007035">
    <property type="term" value="P:vacuolar acidification"/>
    <property type="evidence" value="ECO:0007669"/>
    <property type="project" value="TreeGrafter"/>
</dbReference>
<evidence type="ECO:0000313" key="5">
    <source>
        <dbReference type="Proteomes" id="UP000267821"/>
    </source>
</evidence>
<dbReference type="InParanoid" id="A0A3N4LYN0"/>
<dbReference type="InterPro" id="IPR004100">
    <property type="entry name" value="ATPase_F1/V1/A1_a/bsu_N"/>
</dbReference>
<evidence type="ECO:0000256" key="1">
    <source>
        <dbReference type="ARBA" id="ARBA00022448"/>
    </source>
</evidence>
<name>A0A3N4LYN0_9PEZI</name>
<dbReference type="GO" id="GO:0046961">
    <property type="term" value="F:proton-transporting ATPase activity, rotational mechanism"/>
    <property type="evidence" value="ECO:0007669"/>
    <property type="project" value="TreeGrafter"/>
</dbReference>
<protein>
    <recommendedName>
        <fullName evidence="3">ATPase F1/V1/A1 complex alpha/beta subunit N-terminal domain-containing protein</fullName>
    </recommendedName>
</protein>
<evidence type="ECO:0000313" key="4">
    <source>
        <dbReference type="EMBL" id="RPB28003.1"/>
    </source>
</evidence>
<dbReference type="Gene3D" id="3.40.50.12240">
    <property type="match status" value="1"/>
</dbReference>
<sequence length="144" mass="16140">MALTNEFANKRTRYNTFQGVNGPLVILDNVKYPKYNEIVSLTLLDGTKRADQVLKVRGSRTIVEVFEGTSGVDVRKTAVEFTGQNLKIPVSEDMLGRIFRTGISAICIPCTPGLQLTRAKDPYFLRLVFLTTKLPSRFADKPAW</sequence>
<dbReference type="PANTHER" id="PTHR43389:SF4">
    <property type="entry name" value="V-TYPE PROTON ATPASE SUBUNIT B"/>
    <property type="match status" value="1"/>
</dbReference>
<proteinExistence type="predicted"/>
<dbReference type="STRING" id="1051890.A0A3N4LYN0"/>
<evidence type="ECO:0000256" key="2">
    <source>
        <dbReference type="ARBA" id="ARBA00023065"/>
    </source>
</evidence>
<dbReference type="PANTHER" id="PTHR43389">
    <property type="entry name" value="V-TYPE PROTON ATPASE SUBUNIT B"/>
    <property type="match status" value="1"/>
</dbReference>
<dbReference type="Pfam" id="PF02874">
    <property type="entry name" value="ATP-synt_ab_N"/>
    <property type="match status" value="1"/>
</dbReference>
<dbReference type="OrthoDB" id="1735853at2759"/>
<evidence type="ECO:0000259" key="3">
    <source>
        <dbReference type="Pfam" id="PF02874"/>
    </source>
</evidence>
<dbReference type="GO" id="GO:0046034">
    <property type="term" value="P:ATP metabolic process"/>
    <property type="evidence" value="ECO:0007669"/>
    <property type="project" value="InterPro"/>
</dbReference>